<feature type="non-terminal residue" evidence="1">
    <location>
        <position position="1"/>
    </location>
</feature>
<accession>A0ACB8XB61</accession>
<evidence type="ECO:0000313" key="1">
    <source>
        <dbReference type="EMBL" id="KAI3377555.1"/>
    </source>
</evidence>
<name>A0ACB8XB61_9TELE</name>
<organism evidence="1 2">
    <name type="scientific">Scortum barcoo</name>
    <name type="common">barcoo grunter</name>
    <dbReference type="NCBI Taxonomy" id="214431"/>
    <lineage>
        <taxon>Eukaryota</taxon>
        <taxon>Metazoa</taxon>
        <taxon>Chordata</taxon>
        <taxon>Craniata</taxon>
        <taxon>Vertebrata</taxon>
        <taxon>Euteleostomi</taxon>
        <taxon>Actinopterygii</taxon>
        <taxon>Neopterygii</taxon>
        <taxon>Teleostei</taxon>
        <taxon>Neoteleostei</taxon>
        <taxon>Acanthomorphata</taxon>
        <taxon>Eupercaria</taxon>
        <taxon>Centrarchiformes</taxon>
        <taxon>Terapontoidei</taxon>
        <taxon>Terapontidae</taxon>
        <taxon>Scortum</taxon>
    </lineage>
</organism>
<sequence>QGEESAHHILQETSQSHWTTGASQAEEDPNVYKGTTWRGKRSADSERETFLSSLHQAKQSLSSRYMILTSNDTTVEGNYVSQHGWLVRTLYDLYVWMHYYSAKRYAGSEDNAAHRGPAFIFWHRVFLLFMEQEIRELTGNQDFYIPYWDWTRTNHFNICTNKYFGGVGQDGCIYSASLFSKWKTICPFEESLGIICIHSDPSDPQWHNASGFLRGGCRTTVKWLTLTVTRSIQPREHQQLLLGQGQPEPRLQLQGTRPPSCWSWEQRGRTGCRVSRGNNSQWGPVAVACSGCIQCLSQYFWKDCDYYFGKA</sequence>
<comment type="caution">
    <text evidence="1">The sequence shown here is derived from an EMBL/GenBank/DDBJ whole genome shotgun (WGS) entry which is preliminary data.</text>
</comment>
<proteinExistence type="predicted"/>
<keyword evidence="2" id="KW-1185">Reference proteome</keyword>
<protein>
    <submittedName>
        <fullName evidence="1">Uncharacterized protein</fullName>
    </submittedName>
</protein>
<dbReference type="EMBL" id="CM041531">
    <property type="protein sequence ID" value="KAI3377555.1"/>
    <property type="molecule type" value="Genomic_DNA"/>
</dbReference>
<evidence type="ECO:0000313" key="2">
    <source>
        <dbReference type="Proteomes" id="UP000831701"/>
    </source>
</evidence>
<gene>
    <name evidence="1" type="ORF">L3Q82_008719</name>
</gene>
<reference evidence="1" key="1">
    <citation type="submission" date="2022-04" db="EMBL/GenBank/DDBJ databases">
        <title>Jade perch genome.</title>
        <authorList>
            <person name="Chao B."/>
        </authorList>
    </citation>
    <scope>NUCLEOTIDE SEQUENCE</scope>
    <source>
        <strain evidence="1">CB-2022</strain>
    </source>
</reference>
<feature type="non-terminal residue" evidence="1">
    <location>
        <position position="311"/>
    </location>
</feature>
<dbReference type="Proteomes" id="UP000831701">
    <property type="component" value="Chromosome 1"/>
</dbReference>